<feature type="transmembrane region" description="Helical" evidence="1">
    <location>
        <begin position="242"/>
        <end position="271"/>
    </location>
</feature>
<reference evidence="2" key="1">
    <citation type="journal article" date="2014" name="Front. Microbiol.">
        <title>High frequency of phylogenetically diverse reductive dehalogenase-homologous genes in deep subseafloor sedimentary metagenomes.</title>
        <authorList>
            <person name="Kawai M."/>
            <person name="Futagami T."/>
            <person name="Toyoda A."/>
            <person name="Takaki Y."/>
            <person name="Nishi S."/>
            <person name="Hori S."/>
            <person name="Arai W."/>
            <person name="Tsubouchi T."/>
            <person name="Morono Y."/>
            <person name="Uchiyama I."/>
            <person name="Ito T."/>
            <person name="Fujiyama A."/>
            <person name="Inagaki F."/>
            <person name="Takami H."/>
        </authorList>
    </citation>
    <scope>NUCLEOTIDE SEQUENCE</scope>
    <source>
        <strain evidence="2">Expedition CK06-06</strain>
    </source>
</reference>
<comment type="caution">
    <text evidence="2">The sequence shown here is derived from an EMBL/GenBank/DDBJ whole genome shotgun (WGS) entry which is preliminary data.</text>
</comment>
<keyword evidence="1" id="KW-1133">Transmembrane helix</keyword>
<organism evidence="2">
    <name type="scientific">marine sediment metagenome</name>
    <dbReference type="NCBI Taxonomy" id="412755"/>
    <lineage>
        <taxon>unclassified sequences</taxon>
        <taxon>metagenomes</taxon>
        <taxon>ecological metagenomes</taxon>
    </lineage>
</organism>
<sequence>WLLFPPRESLRLFSLALEIDDGAKKTAMFRSWTTVTLVLSKKDLDKATIQEIKDFAKNNKFDIIYMPFDFTPNKNLKFKEPYYYNAVSNLLKNKNKFYKNYVFDVESVTDDKPFYFNFFKISKFNELRKIIGQKWNPLFDSGFLLFFMLIQAVILALIFILLPIKIFNKNKIHKKIRKNLLVYFFAIGISYLFIEIVLIQKFILFLGHIIFSSSVIIFSMLLFSSLGALYSQRFRVKKLKNIISIIFISIIFYLFLINFFIDFFISLNLILK</sequence>
<evidence type="ECO:0000256" key="1">
    <source>
        <dbReference type="SAM" id="Phobius"/>
    </source>
</evidence>
<feature type="transmembrane region" description="Helical" evidence="1">
    <location>
        <begin position="143"/>
        <end position="168"/>
    </location>
</feature>
<dbReference type="EMBL" id="BARS01015526">
    <property type="protein sequence ID" value="GAF91450.1"/>
    <property type="molecule type" value="Genomic_DNA"/>
</dbReference>
<feature type="transmembrane region" description="Helical" evidence="1">
    <location>
        <begin position="180"/>
        <end position="199"/>
    </location>
</feature>
<feature type="non-terminal residue" evidence="2">
    <location>
        <position position="1"/>
    </location>
</feature>
<feature type="transmembrane region" description="Helical" evidence="1">
    <location>
        <begin position="205"/>
        <end position="230"/>
    </location>
</feature>
<protein>
    <submittedName>
        <fullName evidence="2">Uncharacterized protein</fullName>
    </submittedName>
</protein>
<keyword evidence="1" id="KW-0812">Transmembrane</keyword>
<dbReference type="AlphaFoldDB" id="X0USP9"/>
<accession>X0USP9</accession>
<name>X0USP9_9ZZZZ</name>
<evidence type="ECO:0000313" key="2">
    <source>
        <dbReference type="EMBL" id="GAF91450.1"/>
    </source>
</evidence>
<keyword evidence="1" id="KW-0472">Membrane</keyword>
<proteinExistence type="predicted"/>
<gene>
    <name evidence="2" type="ORF">S01H1_25680</name>
</gene>